<dbReference type="PANTHER" id="PTHR45766:SF6">
    <property type="entry name" value="SWI_SNF-RELATED MATRIX-ASSOCIATED ACTIN-DEPENDENT REGULATOR OF CHROMATIN SUBFAMILY A-LIKE PROTEIN 1"/>
    <property type="match status" value="1"/>
</dbReference>
<name>A0ABS9YWX7_9MYCO</name>
<dbReference type="InterPro" id="IPR027417">
    <property type="entry name" value="P-loop_NTPase"/>
</dbReference>
<keyword evidence="2" id="KW-0378">Hydrolase</keyword>
<dbReference type="Proteomes" id="UP001139068">
    <property type="component" value="Unassembled WGS sequence"/>
</dbReference>
<dbReference type="PROSITE" id="PS51194">
    <property type="entry name" value="HELICASE_CTER"/>
    <property type="match status" value="1"/>
</dbReference>
<dbReference type="PANTHER" id="PTHR45766">
    <property type="entry name" value="DNA ANNEALING HELICASE AND ENDONUCLEASE ZRANB3 FAMILY MEMBER"/>
    <property type="match status" value="1"/>
</dbReference>
<dbReference type="GO" id="GO:0004386">
    <property type="term" value="F:helicase activity"/>
    <property type="evidence" value="ECO:0007669"/>
    <property type="project" value="UniProtKB-KW"/>
</dbReference>
<dbReference type="PROSITE" id="PS51192">
    <property type="entry name" value="HELICASE_ATP_BIND_1"/>
    <property type="match status" value="1"/>
</dbReference>
<gene>
    <name evidence="7" type="ORF">K9U37_12230</name>
</gene>
<keyword evidence="4" id="KW-0067">ATP-binding</keyword>
<evidence type="ECO:0000256" key="4">
    <source>
        <dbReference type="ARBA" id="ARBA00022840"/>
    </source>
</evidence>
<dbReference type="Pfam" id="PF00271">
    <property type="entry name" value="Helicase_C"/>
    <property type="match status" value="1"/>
</dbReference>
<proteinExistence type="predicted"/>
<protein>
    <submittedName>
        <fullName evidence="7">DEAD/DEAH box helicase</fullName>
    </submittedName>
</protein>
<keyword evidence="3 7" id="KW-0347">Helicase</keyword>
<dbReference type="SMART" id="SM00490">
    <property type="entry name" value="HELICc"/>
    <property type="match status" value="1"/>
</dbReference>
<dbReference type="InterPro" id="IPR014001">
    <property type="entry name" value="Helicase_ATP-bd"/>
</dbReference>
<evidence type="ECO:0000256" key="3">
    <source>
        <dbReference type="ARBA" id="ARBA00022806"/>
    </source>
</evidence>
<evidence type="ECO:0000313" key="8">
    <source>
        <dbReference type="Proteomes" id="UP001139068"/>
    </source>
</evidence>
<evidence type="ECO:0000256" key="1">
    <source>
        <dbReference type="ARBA" id="ARBA00022741"/>
    </source>
</evidence>
<reference evidence="7" key="1">
    <citation type="journal article" date="2022" name="ISME J.">
        <title>Identification of active gaseous-alkane degraders at natural gas seeps.</title>
        <authorList>
            <person name="Farhan Ul Haque M."/>
            <person name="Hernandez M."/>
            <person name="Crombie A.T."/>
            <person name="Murrell J.C."/>
        </authorList>
    </citation>
    <scope>NUCLEOTIDE SEQUENCE</scope>
    <source>
        <strain evidence="7">ANDR5</strain>
    </source>
</reference>
<dbReference type="CDD" id="cd18011">
    <property type="entry name" value="DEXDc_RapA"/>
    <property type="match status" value="1"/>
</dbReference>
<dbReference type="Pfam" id="PF00270">
    <property type="entry name" value="DEAD"/>
    <property type="match status" value="1"/>
</dbReference>
<dbReference type="SUPFAM" id="SSF52540">
    <property type="entry name" value="P-loop containing nucleoside triphosphate hydrolases"/>
    <property type="match status" value="1"/>
</dbReference>
<evidence type="ECO:0000313" key="7">
    <source>
        <dbReference type="EMBL" id="MCI4675608.1"/>
    </source>
</evidence>
<dbReference type="InterPro" id="IPR038718">
    <property type="entry name" value="SNF2-like_sf"/>
</dbReference>
<sequence length="940" mass="102331">MGFAPGSLVTARGREWVVLPESTDDFLVLRPIGGIDDDIAGVLASEGVSPASFPPPHAEDLGDHLSASLLRSALRIGFRSTAGPFRSLASIAVEPRAYQMVPLMMALRQDVVRLLIADDVGIGKTIEAALVATELLKVGDARGLTVLCSPALAEQWQGELREKFGLEAELVLPSTVRRLERGLIGAESIFERYPVTVVSTDFIKSARRRHEFLRTCPDLVIVDEVHTCVADSTTSGSGRTQRYELVRDLAADPSRHLILASATPHSGKDEAFRNLLGLLKPELATVDLEKKADREYLARHFVQRRRADLRRYLDEDTPFPKDRLSAEVPYSLSPEYHALFAKVLDYARETVRTGEGGLARRVNWWSALALLRALASSPRAAAQTLQTRAATVAADSPEEADAIGRAIVLDQADDEALEAVDTTPGADTDTDTKAGNAKSRRLQAFRAEALKLEGKPDRKVAALVKSVKELLGDGFNPIVFCRFIDTADYVSEQLGAALGKNVTVRAVTGTLPPAERVARIEELATIPGQHVLVATDCLSEGVNLQENFQAVVHYDLAWNPTRHEQREGRVDRFGQRADTVRAVTLYGRDNQIDGIVLEVLLRKHEAIRKATGVAVPVPDNSEAVVEALMEGLLLRGRDAEQLGLELDLEEKRDALHNQWESAAARERNAQTKYAQHGIKQQEVETELKETRATLGTNTDVAEFVDHALRALRSTVTTADSGFTATLGPLLLGLRDALPPGRKDPLHFAAELPVARGDAVLTRTDASVEAVANYVLESALDPQLADDQRPARRCAVIRTKSVSTRTTLLIVRYRFHLQLPSRSGSRELVAEDVASLAFEGSPAKPHWLSPESVAPLLHARPSGNVPAPQATQFITRALDGLPDIATHLAEHGEELAARLLESHRRVRQAAADVVRGLTVIVEPGADVLGVFVYVPPAGGDK</sequence>
<dbReference type="RefSeq" id="WP_243071906.1">
    <property type="nucleotide sequence ID" value="NZ_JAIVFL010000001.1"/>
</dbReference>
<dbReference type="CDD" id="cd18793">
    <property type="entry name" value="SF2_C_SNF"/>
    <property type="match status" value="1"/>
</dbReference>
<organism evidence="7 8">
    <name type="scientific">Candidatus Mycolicibacterium alkanivorans</name>
    <dbReference type="NCBI Taxonomy" id="2954114"/>
    <lineage>
        <taxon>Bacteria</taxon>
        <taxon>Bacillati</taxon>
        <taxon>Actinomycetota</taxon>
        <taxon>Actinomycetes</taxon>
        <taxon>Mycobacteriales</taxon>
        <taxon>Mycobacteriaceae</taxon>
        <taxon>Mycolicibacterium</taxon>
    </lineage>
</organism>
<dbReference type="InterPro" id="IPR001650">
    <property type="entry name" value="Helicase_C-like"/>
</dbReference>
<dbReference type="SMART" id="SM00487">
    <property type="entry name" value="DEXDc"/>
    <property type="match status" value="1"/>
</dbReference>
<evidence type="ECO:0000259" key="5">
    <source>
        <dbReference type="PROSITE" id="PS51192"/>
    </source>
</evidence>
<keyword evidence="8" id="KW-1185">Reference proteome</keyword>
<comment type="caution">
    <text evidence="7">The sequence shown here is derived from an EMBL/GenBank/DDBJ whole genome shotgun (WGS) entry which is preliminary data.</text>
</comment>
<dbReference type="InterPro" id="IPR049730">
    <property type="entry name" value="SNF2/RAD54-like_C"/>
</dbReference>
<accession>A0ABS9YWX7</accession>
<dbReference type="InterPro" id="IPR011545">
    <property type="entry name" value="DEAD/DEAH_box_helicase_dom"/>
</dbReference>
<keyword evidence="1" id="KW-0547">Nucleotide-binding</keyword>
<dbReference type="EMBL" id="JAIVFL010000001">
    <property type="protein sequence ID" value="MCI4675608.1"/>
    <property type="molecule type" value="Genomic_DNA"/>
</dbReference>
<feature type="domain" description="Helicase C-terminal" evidence="6">
    <location>
        <begin position="459"/>
        <end position="623"/>
    </location>
</feature>
<feature type="domain" description="Helicase ATP-binding" evidence="5">
    <location>
        <begin position="105"/>
        <end position="282"/>
    </location>
</feature>
<evidence type="ECO:0000256" key="2">
    <source>
        <dbReference type="ARBA" id="ARBA00022801"/>
    </source>
</evidence>
<evidence type="ECO:0000259" key="6">
    <source>
        <dbReference type="PROSITE" id="PS51194"/>
    </source>
</evidence>
<dbReference type="Gene3D" id="3.40.50.300">
    <property type="entry name" value="P-loop containing nucleotide triphosphate hydrolases"/>
    <property type="match status" value="1"/>
</dbReference>
<dbReference type="Gene3D" id="3.40.50.10810">
    <property type="entry name" value="Tandem AAA-ATPase domain"/>
    <property type="match status" value="1"/>
</dbReference>
<dbReference type="InterPro" id="IPR057342">
    <property type="entry name" value="DEXDc_RapA"/>
</dbReference>